<reference evidence="4" key="1">
    <citation type="submission" date="2020-03" db="EMBL/GenBank/DDBJ databases">
        <title>Castanea mollissima Vanexum genome sequencing.</title>
        <authorList>
            <person name="Staton M."/>
        </authorList>
    </citation>
    <scope>NUCLEOTIDE SEQUENCE</scope>
    <source>
        <tissue evidence="4">Leaf</tissue>
    </source>
</reference>
<gene>
    <name evidence="4" type="ORF">CMV_013042</name>
</gene>
<dbReference type="AlphaFoldDB" id="A0A8J4VMA0"/>
<evidence type="ECO:0000313" key="4">
    <source>
        <dbReference type="EMBL" id="KAF3962442.1"/>
    </source>
</evidence>
<evidence type="ECO:0000256" key="2">
    <source>
        <dbReference type="ARBA" id="ARBA00022679"/>
    </source>
</evidence>
<dbReference type="GO" id="GO:0016740">
    <property type="term" value="F:transferase activity"/>
    <property type="evidence" value="ECO:0007669"/>
    <property type="project" value="UniProtKB-KW"/>
</dbReference>
<feature type="compositionally biased region" description="Basic residues" evidence="3">
    <location>
        <begin position="121"/>
        <end position="135"/>
    </location>
</feature>
<evidence type="ECO:0000313" key="5">
    <source>
        <dbReference type="Proteomes" id="UP000737018"/>
    </source>
</evidence>
<organism evidence="4 5">
    <name type="scientific">Castanea mollissima</name>
    <name type="common">Chinese chestnut</name>
    <dbReference type="NCBI Taxonomy" id="60419"/>
    <lineage>
        <taxon>Eukaryota</taxon>
        <taxon>Viridiplantae</taxon>
        <taxon>Streptophyta</taxon>
        <taxon>Embryophyta</taxon>
        <taxon>Tracheophyta</taxon>
        <taxon>Spermatophyta</taxon>
        <taxon>Magnoliopsida</taxon>
        <taxon>eudicotyledons</taxon>
        <taxon>Gunneridae</taxon>
        <taxon>Pentapetalae</taxon>
        <taxon>rosids</taxon>
        <taxon>fabids</taxon>
        <taxon>Fagales</taxon>
        <taxon>Fagaceae</taxon>
        <taxon>Castanea</taxon>
    </lineage>
</organism>
<evidence type="ECO:0000256" key="1">
    <source>
        <dbReference type="ARBA" id="ARBA00009861"/>
    </source>
</evidence>
<accession>A0A8J4VMA0</accession>
<proteinExistence type="inferred from homology"/>
<dbReference type="InterPro" id="IPR050898">
    <property type="entry name" value="Plant_acyltransferase"/>
</dbReference>
<dbReference type="OrthoDB" id="1483986at2759"/>
<dbReference type="PANTHER" id="PTHR31147">
    <property type="entry name" value="ACYL TRANSFERASE 4"/>
    <property type="match status" value="1"/>
</dbReference>
<keyword evidence="2" id="KW-0808">Transferase</keyword>
<protein>
    <submittedName>
        <fullName evidence="4">Uncharacterized protein</fullName>
    </submittedName>
</protein>
<name>A0A8J4VMA0_9ROSI</name>
<comment type="similarity">
    <text evidence="1">Belongs to the plant acyltransferase family.</text>
</comment>
<dbReference type="Pfam" id="PF14223">
    <property type="entry name" value="Retrotran_gag_2"/>
    <property type="match status" value="1"/>
</dbReference>
<dbReference type="PANTHER" id="PTHR31147:SF66">
    <property type="entry name" value="OS05G0315700 PROTEIN"/>
    <property type="match status" value="1"/>
</dbReference>
<dbReference type="EMBL" id="JRKL02001717">
    <property type="protein sequence ID" value="KAF3962442.1"/>
    <property type="molecule type" value="Genomic_DNA"/>
</dbReference>
<evidence type="ECO:0000256" key="3">
    <source>
        <dbReference type="SAM" id="MobiDB-lite"/>
    </source>
</evidence>
<dbReference type="InterPro" id="IPR023213">
    <property type="entry name" value="CAT-like_dom_sf"/>
</dbReference>
<dbReference type="Proteomes" id="UP000737018">
    <property type="component" value="Unassembled WGS sequence"/>
</dbReference>
<keyword evidence="5" id="KW-1185">Reference proteome</keyword>
<dbReference type="Gene3D" id="3.30.559.10">
    <property type="entry name" value="Chloramphenicol acetyltransferase-like domain"/>
    <property type="match status" value="2"/>
</dbReference>
<feature type="compositionally biased region" description="Low complexity" evidence="3">
    <location>
        <begin position="93"/>
        <end position="106"/>
    </location>
</feature>
<dbReference type="Pfam" id="PF02458">
    <property type="entry name" value="Transferase"/>
    <property type="match status" value="1"/>
</dbReference>
<comment type="caution">
    <text evidence="4">The sequence shown here is derived from an EMBL/GenBank/DDBJ whole genome shotgun (WGS) entry which is preliminary data.</text>
</comment>
<feature type="region of interest" description="Disordered" evidence="3">
    <location>
        <begin position="79"/>
        <end position="142"/>
    </location>
</feature>
<feature type="compositionally biased region" description="Polar residues" evidence="3">
    <location>
        <begin position="107"/>
        <end position="116"/>
    </location>
</feature>
<sequence>MQRGNLSISDYYQRAKTLADTLAAIGQPLQDSEVVSYILGGLDSTYDSLVTSITTRVDPISLEDLFSHLLSHEQRIERNHAAPDIPFPSANATTRSSNSRGRSTRSPPHSQSSHQGLSYHGHNHNRGRGRGRNPGRLREGPDSKFIVECTREGTKFIEANADVTVDQFGDAPHPPFSFMDELLFDVPGSGGMLNCPLLLVQVTRLKCRSFIFALRFNHVMTDGIGIVQFMNAMGEMAQGATAPSILPVWQRELLNARDPPRVTCTHHEFDEVTDTNGGSSNASNGMTYCSFFFGSTQISSIRKFIPHHLQKCSRSEILTACMWRCHTIALQLNPEDDVRLIYIVNVRGRFCPPLPAGYYGNAIVASAILTTAGKLCQNPVEYALELVKTAKANASHGEVLHCFRLDKCEIQRCELWLGKSCLWGIAKVFPEPNKEPINFYVPLKNSKGDNGILVPVYLESLAMERFLKELHCMLKDQSDSNPMSKLIISSLINA</sequence>